<proteinExistence type="predicted"/>
<dbReference type="InterPro" id="IPR036412">
    <property type="entry name" value="HAD-like_sf"/>
</dbReference>
<organism evidence="3 4">
    <name type="scientific">Coemansia aciculifera</name>
    <dbReference type="NCBI Taxonomy" id="417176"/>
    <lineage>
        <taxon>Eukaryota</taxon>
        <taxon>Fungi</taxon>
        <taxon>Fungi incertae sedis</taxon>
        <taxon>Zoopagomycota</taxon>
        <taxon>Kickxellomycotina</taxon>
        <taxon>Kickxellomycetes</taxon>
        <taxon>Kickxellales</taxon>
        <taxon>Kickxellaceae</taxon>
        <taxon>Coemansia</taxon>
    </lineage>
</organism>
<dbReference type="EMBL" id="JANBUY010000079">
    <property type="protein sequence ID" value="KAJ2864733.1"/>
    <property type="molecule type" value="Genomic_DNA"/>
</dbReference>
<dbReference type="FunFam" id="3.40.50.1000:FF:000093">
    <property type="entry name" value="NLI interacting factor-like phosphatase family protein"/>
    <property type="match status" value="1"/>
</dbReference>
<protein>
    <recommendedName>
        <fullName evidence="2">FCP1 homology domain-containing protein</fullName>
    </recommendedName>
</protein>
<sequence>MGTAAESGYSPVTLEESGILVGRTPSLAPAVDITFSRPSAPLKGSRAGLRFRKLRERGHSLLSRANSSNRKSPRQDRIVALPADVGTVGLPTYGADAATATAVSTGAFTGHRSTPSSRVTAPTASIQNKGAAEFRVRGIASTAAGPISVAAIAAAPSPSSLTHRHMSEDGAAISSLPSSPRQRTKKLVRDPRNTNHMRHSRSSRTAHSMDVDRAHSVELRHQQRPPGLLTQLFSCCTPVSLFRRGTSYGSTRNDARRSGHPQPISEDDSAASQDQTESQPPHIAAHRQRPVPGRNSATDTAVGAESLDDRSSASSKSTSVPGHEPKVEVPLPHTDSNGEIGWLMPPQQQSQAATSAIPAAYIPADNEDYSGTGSGFVGGFAVRQTLPTNSATSAIPQRYAPLPPPSTTSPPTSDFAYNSAYSDFDTDAGVSSFGNSVYRTPPTSIGDLATSSVSGIHPQQQVELGHGAPSETPVNSTSKMYLGDETSYEHLPRKITLETSSVDPESIVDDDDLDSEEENELRVEIISPPGNVATESSERLVNHVVDQYLLPPLSTQLRGKKCLVLDLDETLVHSSFREVEHPDYVVPVILEGQEHNVYVLKRPGVDEFMRIMGQYYEIVVFTASLSMYADPVLDLLDKSKVVHHRLFRESCNLYNGNYVKDLSRLGRDVSQSIIIDNSPASYAFHTNNAIGISTWLNDPMDTELRDLIPFLIDLTGVDDVSAVLSLTHGHSPFAHHE</sequence>
<feature type="compositionally biased region" description="Basic residues" evidence="1">
    <location>
        <begin position="195"/>
        <end position="204"/>
    </location>
</feature>
<evidence type="ECO:0000313" key="4">
    <source>
        <dbReference type="Proteomes" id="UP001140074"/>
    </source>
</evidence>
<dbReference type="NCBIfam" id="TIGR02251">
    <property type="entry name" value="HIF-SF_euk"/>
    <property type="match status" value="1"/>
</dbReference>
<dbReference type="Gene3D" id="3.40.50.1000">
    <property type="entry name" value="HAD superfamily/HAD-like"/>
    <property type="match status" value="1"/>
</dbReference>
<dbReference type="SUPFAM" id="SSF56784">
    <property type="entry name" value="HAD-like"/>
    <property type="match status" value="1"/>
</dbReference>
<feature type="domain" description="FCP1 homology" evidence="2">
    <location>
        <begin position="556"/>
        <end position="714"/>
    </location>
</feature>
<reference evidence="3" key="1">
    <citation type="submission" date="2022-07" db="EMBL/GenBank/DDBJ databases">
        <title>Phylogenomic reconstructions and comparative analyses of Kickxellomycotina fungi.</title>
        <authorList>
            <person name="Reynolds N.K."/>
            <person name="Stajich J.E."/>
            <person name="Barry K."/>
            <person name="Grigoriev I.V."/>
            <person name="Crous P."/>
            <person name="Smith M.E."/>
        </authorList>
    </citation>
    <scope>NUCLEOTIDE SEQUENCE</scope>
    <source>
        <strain evidence="3">RSA 476</strain>
    </source>
</reference>
<keyword evidence="4" id="KW-1185">Reference proteome</keyword>
<dbReference type="Proteomes" id="UP001140074">
    <property type="component" value="Unassembled WGS sequence"/>
</dbReference>
<dbReference type="InterPro" id="IPR004274">
    <property type="entry name" value="FCP1_dom"/>
</dbReference>
<dbReference type="PROSITE" id="PS50969">
    <property type="entry name" value="FCP1"/>
    <property type="match status" value="1"/>
</dbReference>
<evidence type="ECO:0000313" key="3">
    <source>
        <dbReference type="EMBL" id="KAJ2864733.1"/>
    </source>
</evidence>
<feature type="region of interest" description="Disordered" evidence="1">
    <location>
        <begin position="171"/>
        <end position="211"/>
    </location>
</feature>
<evidence type="ECO:0000256" key="1">
    <source>
        <dbReference type="SAM" id="MobiDB-lite"/>
    </source>
</evidence>
<dbReference type="GO" id="GO:0016791">
    <property type="term" value="F:phosphatase activity"/>
    <property type="evidence" value="ECO:0007669"/>
    <property type="project" value="InterPro"/>
</dbReference>
<dbReference type="PANTHER" id="PTHR12210">
    <property type="entry name" value="DULLARD PROTEIN PHOSPHATASE"/>
    <property type="match status" value="1"/>
</dbReference>
<accession>A0A9W8IKP4</accession>
<name>A0A9W8IKP4_9FUNG</name>
<feature type="compositionally biased region" description="Polar residues" evidence="1">
    <location>
        <begin position="270"/>
        <end position="279"/>
    </location>
</feature>
<dbReference type="SMART" id="SM00577">
    <property type="entry name" value="CPDc"/>
    <property type="match status" value="1"/>
</dbReference>
<dbReference type="Pfam" id="PF03031">
    <property type="entry name" value="NIF"/>
    <property type="match status" value="1"/>
</dbReference>
<comment type="caution">
    <text evidence="3">The sequence shown here is derived from an EMBL/GenBank/DDBJ whole genome shotgun (WGS) entry which is preliminary data.</text>
</comment>
<evidence type="ECO:0000259" key="2">
    <source>
        <dbReference type="PROSITE" id="PS50969"/>
    </source>
</evidence>
<feature type="region of interest" description="Disordered" evidence="1">
    <location>
        <begin position="244"/>
        <end position="343"/>
    </location>
</feature>
<dbReference type="InterPro" id="IPR011948">
    <property type="entry name" value="Dullard_phosphatase"/>
</dbReference>
<dbReference type="InterPro" id="IPR050365">
    <property type="entry name" value="TIM50"/>
</dbReference>
<gene>
    <name evidence="3" type="ORF">GGH94_002733</name>
</gene>
<dbReference type="InterPro" id="IPR023214">
    <property type="entry name" value="HAD_sf"/>
</dbReference>
<dbReference type="AlphaFoldDB" id="A0A9W8IKP4"/>
<dbReference type="CDD" id="cd07521">
    <property type="entry name" value="HAD_FCP1-like"/>
    <property type="match status" value="1"/>
</dbReference>